<gene>
    <name evidence="1" type="ORF">K7H17_23155</name>
</gene>
<evidence type="ECO:0000313" key="1">
    <source>
        <dbReference type="EMBL" id="MCD1610726.1"/>
    </source>
</evidence>
<dbReference type="Proteomes" id="UP001138989">
    <property type="component" value="Unassembled WGS sequence"/>
</dbReference>
<name>A0A9X1NA58_9GAMM</name>
<dbReference type="EMBL" id="JAINWF010000065">
    <property type="protein sequence ID" value="MCD1610726.1"/>
    <property type="molecule type" value="Genomic_DNA"/>
</dbReference>
<keyword evidence="2" id="KW-1185">Reference proteome</keyword>
<comment type="caution">
    <text evidence="1">The sequence shown here is derived from an EMBL/GenBank/DDBJ whole genome shotgun (WGS) entry which is preliminary data.</text>
</comment>
<reference evidence="1" key="1">
    <citation type="submission" date="2021-08" db="EMBL/GenBank/DDBJ databases">
        <title>Isolation and characterization of neutrophilic mixotrophic iron-oxidizing bacteria from deep-sea hydrothermal vents.</title>
        <authorList>
            <person name="He Y."/>
        </authorList>
    </citation>
    <scope>NUCLEOTIDE SEQUENCE</scope>
    <source>
        <strain evidence="1">IOP_13</strain>
    </source>
</reference>
<dbReference type="RefSeq" id="WP_146032451.1">
    <property type="nucleotide sequence ID" value="NZ_JAINWF010000065.1"/>
</dbReference>
<dbReference type="AlphaFoldDB" id="A0A9X1NA58"/>
<protein>
    <submittedName>
        <fullName evidence="1">Uncharacterized protein</fullName>
    </submittedName>
</protein>
<accession>A0A9X1NA58</accession>
<organism evidence="1 2">
    <name type="scientific">Stutzerimonas kunmingensis</name>
    <dbReference type="NCBI Taxonomy" id="1211807"/>
    <lineage>
        <taxon>Bacteria</taxon>
        <taxon>Pseudomonadati</taxon>
        <taxon>Pseudomonadota</taxon>
        <taxon>Gammaproteobacteria</taxon>
        <taxon>Pseudomonadales</taxon>
        <taxon>Pseudomonadaceae</taxon>
        <taxon>Stutzerimonas</taxon>
    </lineage>
</organism>
<evidence type="ECO:0000313" key="2">
    <source>
        <dbReference type="Proteomes" id="UP001138989"/>
    </source>
</evidence>
<sequence>MTDSFYLAMRNFNHVIKIQIAGTHNMKNRLPILIAAIVFPLAAMAESLLVAPWSADDRTANAWIRDKTGEAMIKATIAYGKGGGKNIYFDIYDYDVANDKFGDKDYCNPYDYTSADQGVAILNGQAIKIYKWCKKFADSKEHYLQITAATDQGGNFISSQLAKAPKSIELEVDGRMFKISAEGFSQIWNKTSNRAL</sequence>
<proteinExistence type="predicted"/>